<dbReference type="EMBL" id="JAAKFY010000007">
    <property type="protein sequence ID" value="KAF3855170.1"/>
    <property type="molecule type" value="Genomic_DNA"/>
</dbReference>
<comment type="caution">
    <text evidence="2">The sequence shown here is derived from an EMBL/GenBank/DDBJ whole genome shotgun (WGS) entry which is preliminary data.</text>
</comment>
<evidence type="ECO:0000313" key="3">
    <source>
        <dbReference type="Proteomes" id="UP000518266"/>
    </source>
</evidence>
<gene>
    <name evidence="2" type="ORF">F7725_023225</name>
</gene>
<name>A0A7J5Z0G3_DISMA</name>
<feature type="region of interest" description="Disordered" evidence="1">
    <location>
        <begin position="55"/>
        <end position="107"/>
    </location>
</feature>
<evidence type="ECO:0000256" key="1">
    <source>
        <dbReference type="SAM" id="MobiDB-lite"/>
    </source>
</evidence>
<organism evidence="2 3">
    <name type="scientific">Dissostichus mawsoni</name>
    <name type="common">Antarctic cod</name>
    <dbReference type="NCBI Taxonomy" id="36200"/>
    <lineage>
        <taxon>Eukaryota</taxon>
        <taxon>Metazoa</taxon>
        <taxon>Chordata</taxon>
        <taxon>Craniata</taxon>
        <taxon>Vertebrata</taxon>
        <taxon>Euteleostomi</taxon>
        <taxon>Actinopterygii</taxon>
        <taxon>Neopterygii</taxon>
        <taxon>Teleostei</taxon>
        <taxon>Neoteleostei</taxon>
        <taxon>Acanthomorphata</taxon>
        <taxon>Eupercaria</taxon>
        <taxon>Perciformes</taxon>
        <taxon>Notothenioidei</taxon>
        <taxon>Nototheniidae</taxon>
        <taxon>Dissostichus</taxon>
    </lineage>
</organism>
<reference evidence="2 3" key="1">
    <citation type="submission" date="2020-03" db="EMBL/GenBank/DDBJ databases">
        <title>Dissostichus mawsoni Genome sequencing and assembly.</title>
        <authorList>
            <person name="Park H."/>
        </authorList>
    </citation>
    <scope>NUCLEOTIDE SEQUENCE [LARGE SCALE GENOMIC DNA]</scope>
    <source>
        <strain evidence="2">DM0001</strain>
        <tissue evidence="2">Muscle</tissue>
    </source>
</reference>
<proteinExistence type="predicted"/>
<protein>
    <submittedName>
        <fullName evidence="2">Uncharacterized protein</fullName>
    </submittedName>
</protein>
<accession>A0A7J5Z0G3</accession>
<sequence length="159" mass="17441">MHREKEHFNTIKPKWTAGGGIMERNTVQCSADHFAVISAPIMPLGRQRAAWWRRRRREHTEHADGQTAGGEGGLPVEEVVRADVVPQVGGAAGNPEGRGAEEAGAERASMLSLGESYVTVGKQLTRLARTGRREESVRRAAFGGLAGRRFREDLRESRG</sequence>
<keyword evidence="3" id="KW-1185">Reference proteome</keyword>
<evidence type="ECO:0000313" key="2">
    <source>
        <dbReference type="EMBL" id="KAF3855170.1"/>
    </source>
</evidence>
<dbReference type="Proteomes" id="UP000518266">
    <property type="component" value="Unassembled WGS sequence"/>
</dbReference>
<dbReference type="AlphaFoldDB" id="A0A7J5Z0G3"/>